<dbReference type="Proteomes" id="UP000707071">
    <property type="component" value="Unassembled WGS sequence"/>
</dbReference>
<feature type="compositionally biased region" description="Basic and acidic residues" evidence="1">
    <location>
        <begin position="25"/>
        <end position="35"/>
    </location>
</feature>
<organism evidence="2 3">
    <name type="scientific">Claviceps aff. purpurea</name>
    <dbReference type="NCBI Taxonomy" id="1967640"/>
    <lineage>
        <taxon>Eukaryota</taxon>
        <taxon>Fungi</taxon>
        <taxon>Dikarya</taxon>
        <taxon>Ascomycota</taxon>
        <taxon>Pezizomycotina</taxon>
        <taxon>Sordariomycetes</taxon>
        <taxon>Hypocreomycetidae</taxon>
        <taxon>Hypocreales</taxon>
        <taxon>Clavicipitaceae</taxon>
        <taxon>Claviceps</taxon>
    </lineage>
</organism>
<feature type="compositionally biased region" description="Basic and acidic residues" evidence="1">
    <location>
        <begin position="56"/>
        <end position="69"/>
    </location>
</feature>
<dbReference type="AlphaFoldDB" id="A0A9P7QH42"/>
<proteinExistence type="predicted"/>
<feature type="region of interest" description="Disordered" evidence="1">
    <location>
        <begin position="1"/>
        <end position="69"/>
    </location>
</feature>
<gene>
    <name evidence="2" type="ORF">E4U09_001671</name>
</gene>
<evidence type="ECO:0000313" key="3">
    <source>
        <dbReference type="Proteomes" id="UP000707071"/>
    </source>
</evidence>
<comment type="caution">
    <text evidence="2">The sequence shown here is derived from an EMBL/GenBank/DDBJ whole genome shotgun (WGS) entry which is preliminary data.</text>
</comment>
<dbReference type="EMBL" id="SRRH01000165">
    <property type="protein sequence ID" value="KAG6296699.1"/>
    <property type="molecule type" value="Genomic_DNA"/>
</dbReference>
<keyword evidence="3" id="KW-1185">Reference proteome</keyword>
<sequence>MDSKDQNKKDKNEKQFSILPIKAGDGYDSKYDPKFAPHQAHPGPAMTENMPAQEGSKSDRQERKEELNK</sequence>
<protein>
    <submittedName>
        <fullName evidence="2">Uncharacterized protein</fullName>
    </submittedName>
</protein>
<evidence type="ECO:0000256" key="1">
    <source>
        <dbReference type="SAM" id="MobiDB-lite"/>
    </source>
</evidence>
<name>A0A9P7QH42_9HYPO</name>
<accession>A0A9P7QH42</accession>
<evidence type="ECO:0000313" key="2">
    <source>
        <dbReference type="EMBL" id="KAG6296699.1"/>
    </source>
</evidence>
<reference evidence="2 3" key="1">
    <citation type="journal article" date="2020" name="bioRxiv">
        <title>Whole genome comparisons of ergot fungi reveals the divergence and evolution of species within the genus Claviceps are the result of varying mechanisms driving genome evolution and host range expansion.</title>
        <authorList>
            <person name="Wyka S.A."/>
            <person name="Mondo S.J."/>
            <person name="Liu M."/>
            <person name="Dettman J."/>
            <person name="Nalam V."/>
            <person name="Broders K.D."/>
        </authorList>
    </citation>
    <scope>NUCLEOTIDE SEQUENCE [LARGE SCALE GENOMIC DNA]</scope>
    <source>
        <strain evidence="2 3">Clav52</strain>
    </source>
</reference>
<feature type="compositionally biased region" description="Basic and acidic residues" evidence="1">
    <location>
        <begin position="1"/>
        <end position="14"/>
    </location>
</feature>